<dbReference type="InterPro" id="IPR002110">
    <property type="entry name" value="Ankyrin_rpt"/>
</dbReference>
<dbReference type="Proteomes" id="UP000467840">
    <property type="component" value="Chromosome 7"/>
</dbReference>
<dbReference type="InterPro" id="IPR036770">
    <property type="entry name" value="Ankyrin_rpt-contain_sf"/>
</dbReference>
<dbReference type="Gene3D" id="1.25.40.20">
    <property type="entry name" value="Ankyrin repeat-containing domain"/>
    <property type="match status" value="1"/>
</dbReference>
<dbReference type="PROSITE" id="PS50088">
    <property type="entry name" value="ANK_REPEAT"/>
    <property type="match status" value="1"/>
</dbReference>
<keyword evidence="3" id="KW-1185">Reference proteome</keyword>
<dbReference type="EMBL" id="JAAGAX010000013">
    <property type="protein sequence ID" value="KAF2296270.1"/>
    <property type="molecule type" value="Genomic_DNA"/>
</dbReference>
<accession>A0A6A6L4G0</accession>
<dbReference type="Pfam" id="PF00023">
    <property type="entry name" value="Ank"/>
    <property type="match status" value="1"/>
</dbReference>
<name>A0A6A6L4G0_HEVBR</name>
<evidence type="ECO:0000313" key="2">
    <source>
        <dbReference type="EMBL" id="KAF2296270.1"/>
    </source>
</evidence>
<dbReference type="SUPFAM" id="SSF48403">
    <property type="entry name" value="Ankyrin repeat"/>
    <property type="match status" value="1"/>
</dbReference>
<organism evidence="2 3">
    <name type="scientific">Hevea brasiliensis</name>
    <name type="common">Para rubber tree</name>
    <name type="synonym">Siphonia brasiliensis</name>
    <dbReference type="NCBI Taxonomy" id="3981"/>
    <lineage>
        <taxon>Eukaryota</taxon>
        <taxon>Viridiplantae</taxon>
        <taxon>Streptophyta</taxon>
        <taxon>Embryophyta</taxon>
        <taxon>Tracheophyta</taxon>
        <taxon>Spermatophyta</taxon>
        <taxon>Magnoliopsida</taxon>
        <taxon>eudicotyledons</taxon>
        <taxon>Gunneridae</taxon>
        <taxon>Pentapetalae</taxon>
        <taxon>rosids</taxon>
        <taxon>fabids</taxon>
        <taxon>Malpighiales</taxon>
        <taxon>Euphorbiaceae</taxon>
        <taxon>Crotonoideae</taxon>
        <taxon>Micrandreae</taxon>
        <taxon>Hevea</taxon>
    </lineage>
</organism>
<dbReference type="AlphaFoldDB" id="A0A6A6L4G0"/>
<keyword evidence="1" id="KW-0040">ANK repeat</keyword>
<reference evidence="2 3" key="1">
    <citation type="journal article" date="2020" name="Mol. Plant">
        <title>The Chromosome-Based Rubber Tree Genome Provides New Insights into Spurge Genome Evolution and Rubber Biosynthesis.</title>
        <authorList>
            <person name="Liu J."/>
            <person name="Shi C."/>
            <person name="Shi C.C."/>
            <person name="Li W."/>
            <person name="Zhang Q.J."/>
            <person name="Zhang Y."/>
            <person name="Li K."/>
            <person name="Lu H.F."/>
            <person name="Shi C."/>
            <person name="Zhu S.T."/>
            <person name="Xiao Z.Y."/>
            <person name="Nan H."/>
            <person name="Yue Y."/>
            <person name="Zhu X.G."/>
            <person name="Wu Y."/>
            <person name="Hong X.N."/>
            <person name="Fan G.Y."/>
            <person name="Tong Y."/>
            <person name="Zhang D."/>
            <person name="Mao C.L."/>
            <person name="Liu Y.L."/>
            <person name="Hao S.J."/>
            <person name="Liu W.Q."/>
            <person name="Lv M.Q."/>
            <person name="Zhang H.B."/>
            <person name="Liu Y."/>
            <person name="Hu-Tang G.R."/>
            <person name="Wang J.P."/>
            <person name="Wang J.H."/>
            <person name="Sun Y.H."/>
            <person name="Ni S.B."/>
            <person name="Chen W.B."/>
            <person name="Zhang X.C."/>
            <person name="Jiao Y.N."/>
            <person name="Eichler E.E."/>
            <person name="Li G.H."/>
            <person name="Liu X."/>
            <person name="Gao L.Z."/>
        </authorList>
    </citation>
    <scope>NUCLEOTIDE SEQUENCE [LARGE SCALE GENOMIC DNA]</scope>
    <source>
        <strain evidence="3">cv. GT1</strain>
        <tissue evidence="2">Leaf</tissue>
    </source>
</reference>
<proteinExistence type="predicted"/>
<gene>
    <name evidence="2" type="ORF">GH714_037191</name>
</gene>
<sequence length="253" mass="27380">MPTDYAEFELLRVLSLRLRVCAVVPRVNFPFNPTMEVESGSQKDSISCKCSVLLELSASDDLVGFKSEVEEKGLDVDEASYWTCGWDKVTALHCAVAGSSNSLVEIVKLLLDASADANCVDANGNKPSDLLTSSLKSPCNSRRKLVELLLKGESLSEDEEEKLIMMSLPAKEGTEKKEYPIDVSLPDKTMGFMVQMSLECTVLRLSLARGHTPMIGPSAHLSIQGRMQGGETPRSTLTVVSLALSSARGHAKG</sequence>
<evidence type="ECO:0000256" key="1">
    <source>
        <dbReference type="PROSITE-ProRule" id="PRU00023"/>
    </source>
</evidence>
<comment type="caution">
    <text evidence="2">The sequence shown here is derived from an EMBL/GenBank/DDBJ whole genome shotgun (WGS) entry which is preliminary data.</text>
</comment>
<evidence type="ECO:0000313" key="3">
    <source>
        <dbReference type="Proteomes" id="UP000467840"/>
    </source>
</evidence>
<protein>
    <submittedName>
        <fullName evidence="2">Uncharacterized protein</fullName>
    </submittedName>
</protein>
<feature type="repeat" description="ANK" evidence="1">
    <location>
        <begin position="87"/>
        <end position="122"/>
    </location>
</feature>